<dbReference type="EMBL" id="BMQS01000041">
    <property type="protein sequence ID" value="GGU05931.1"/>
    <property type="molecule type" value="Genomic_DNA"/>
</dbReference>
<dbReference type="AlphaFoldDB" id="A0A348B676"/>
<feature type="transmembrane region" description="Helical" evidence="5">
    <location>
        <begin position="58"/>
        <end position="77"/>
    </location>
</feature>
<evidence type="ECO:0000313" key="7">
    <source>
        <dbReference type="EMBL" id="BBD73678.1"/>
    </source>
</evidence>
<dbReference type="GO" id="GO:0016020">
    <property type="term" value="C:membrane"/>
    <property type="evidence" value="ECO:0007669"/>
    <property type="project" value="UniProtKB-SubCell"/>
</dbReference>
<dbReference type="Gene3D" id="1.20.1250.20">
    <property type="entry name" value="MFS general substrate transporter like domains"/>
    <property type="match status" value="2"/>
</dbReference>
<evidence type="ECO:0000256" key="1">
    <source>
        <dbReference type="ARBA" id="ARBA00004141"/>
    </source>
</evidence>
<dbReference type="KEGG" id="sacd:HS1genome_2067"/>
<evidence type="ECO:0000256" key="4">
    <source>
        <dbReference type="ARBA" id="ARBA00023136"/>
    </source>
</evidence>
<feature type="transmembrane region" description="Helical" evidence="5">
    <location>
        <begin position="152"/>
        <end position="176"/>
    </location>
</feature>
<dbReference type="SUPFAM" id="SSF103473">
    <property type="entry name" value="MFS general substrate transporter"/>
    <property type="match status" value="1"/>
</dbReference>
<feature type="transmembrane region" description="Helical" evidence="5">
    <location>
        <begin position="385"/>
        <end position="409"/>
    </location>
</feature>
<dbReference type="InterPro" id="IPR011701">
    <property type="entry name" value="MFS"/>
</dbReference>
<evidence type="ECO:0000256" key="3">
    <source>
        <dbReference type="ARBA" id="ARBA00022989"/>
    </source>
</evidence>
<dbReference type="InterPro" id="IPR050382">
    <property type="entry name" value="MFS_Na/Anion_cotransporter"/>
</dbReference>
<evidence type="ECO:0000313" key="8">
    <source>
        <dbReference type="EMBL" id="GGU05931.1"/>
    </source>
</evidence>
<dbReference type="InterPro" id="IPR036259">
    <property type="entry name" value="MFS_trans_sf"/>
</dbReference>
<comment type="subcellular location">
    <subcellularLocation>
        <location evidence="1">Membrane</location>
        <topology evidence="1">Multi-pass membrane protein</topology>
    </subcellularLocation>
</comment>
<evidence type="ECO:0000256" key="5">
    <source>
        <dbReference type="SAM" id="Phobius"/>
    </source>
</evidence>
<keyword evidence="3 5" id="KW-1133">Transmembrane helix</keyword>
<dbReference type="OrthoDB" id="29061at2157"/>
<sequence length="466" mass="50851">MEHKVKGRTNYRWAVVGLLFVAITFNYVDRTIFTLVAPAIAYSFGWAKSIQAYASTPYAVQTIALILFIWGLAYTLMNFPGGWIVDKLGIRKSMATLFAVWSTFTILTAFTFNFISMTLVRIFMGAGEGPVWPVNAKTAKNWASVRDYSKSFAFAGTGQAVGPVVGLLIGVVLYQLFGWRGPFIFFGALGLVLALVWYYFVRDVPSDHPKVSKEELSYITSGKEGDIKEERPLGSKETWKIAAKVIFGTQAGWGVMLTFLTFAFVLGTFLTWLPLLMFATFAHSVTKSGLYSTVADVGLIVGYALAGPFNDGLLRKFDKVNARRIGALLPMSLMIVFVGGSYFTGTARMLAPTVGLLAAAAAVMNLSVGSWAVNAVDIAPTGTSAVTYGIYNGFLNLVGSFTSLIQGYLFTHYPAPFAFSTMMIPIAMFLVGYLALIRKDTWERAITLGRRLSAEAYTKASTPSSP</sequence>
<dbReference type="PANTHER" id="PTHR11662:SF399">
    <property type="entry name" value="FI19708P1-RELATED"/>
    <property type="match status" value="1"/>
</dbReference>
<dbReference type="EMBL" id="AP018553">
    <property type="protein sequence ID" value="BBD73678.1"/>
    <property type="molecule type" value="Genomic_DNA"/>
</dbReference>
<keyword evidence="4 5" id="KW-0472">Membrane</keyword>
<dbReference type="Proteomes" id="UP000616143">
    <property type="component" value="Unassembled WGS sequence"/>
</dbReference>
<dbReference type="Proteomes" id="UP000276741">
    <property type="component" value="Chromosome"/>
</dbReference>
<organism evidence="7 9">
    <name type="scientific">Sulfodiicoccus acidiphilus</name>
    <dbReference type="NCBI Taxonomy" id="1670455"/>
    <lineage>
        <taxon>Archaea</taxon>
        <taxon>Thermoproteota</taxon>
        <taxon>Thermoprotei</taxon>
        <taxon>Sulfolobales</taxon>
        <taxon>Sulfolobaceae</taxon>
        <taxon>Sulfodiicoccus</taxon>
    </lineage>
</organism>
<dbReference type="GeneID" id="38667529"/>
<feature type="transmembrane region" description="Helical" evidence="5">
    <location>
        <begin position="325"/>
        <end position="343"/>
    </location>
</feature>
<name>A0A348B676_9CREN</name>
<dbReference type="PANTHER" id="PTHR11662">
    <property type="entry name" value="SOLUTE CARRIER FAMILY 17"/>
    <property type="match status" value="1"/>
</dbReference>
<keyword evidence="9" id="KW-1185">Reference proteome</keyword>
<dbReference type="InterPro" id="IPR020846">
    <property type="entry name" value="MFS_dom"/>
</dbReference>
<feature type="domain" description="Major facilitator superfamily (MFS) profile" evidence="6">
    <location>
        <begin position="15"/>
        <end position="439"/>
    </location>
</feature>
<accession>A0A348B676</accession>
<feature type="transmembrane region" description="Helical" evidence="5">
    <location>
        <begin position="98"/>
        <end position="124"/>
    </location>
</feature>
<protein>
    <submittedName>
        <fullName evidence="7">MFS transporter</fullName>
    </submittedName>
</protein>
<dbReference type="GO" id="GO:0022857">
    <property type="term" value="F:transmembrane transporter activity"/>
    <property type="evidence" value="ECO:0007669"/>
    <property type="project" value="InterPro"/>
</dbReference>
<evidence type="ECO:0000256" key="2">
    <source>
        <dbReference type="ARBA" id="ARBA00022692"/>
    </source>
</evidence>
<gene>
    <name evidence="8" type="ORF">GCM10007116_22710</name>
    <name evidence="7" type="ORF">HS1genome_2067</name>
</gene>
<dbReference type="Pfam" id="PF07690">
    <property type="entry name" value="MFS_1"/>
    <property type="match status" value="1"/>
</dbReference>
<dbReference type="RefSeq" id="WP_126450961.1">
    <property type="nucleotide sequence ID" value="NZ_AP018553.1"/>
</dbReference>
<reference evidence="9" key="2">
    <citation type="submission" date="2018-04" db="EMBL/GenBank/DDBJ databases">
        <title>Complete genome sequence of Sulfodiicoccus acidiphilus strain HS-1.</title>
        <authorList>
            <person name="Sakai H.D."/>
            <person name="Kurosawa N."/>
        </authorList>
    </citation>
    <scope>NUCLEOTIDE SEQUENCE [LARGE SCALE GENOMIC DNA]</scope>
    <source>
        <strain evidence="9">HS-1</strain>
    </source>
</reference>
<proteinExistence type="predicted"/>
<feature type="transmembrane region" description="Helical" evidence="5">
    <location>
        <begin position="12"/>
        <end position="28"/>
    </location>
</feature>
<dbReference type="PROSITE" id="PS50850">
    <property type="entry name" value="MFS"/>
    <property type="match status" value="1"/>
</dbReference>
<reference evidence="8" key="4">
    <citation type="submission" date="2020-09" db="EMBL/GenBank/DDBJ databases">
        <authorList>
            <person name="Sun Q."/>
            <person name="Ohkuma M."/>
        </authorList>
    </citation>
    <scope>NUCLEOTIDE SEQUENCE</scope>
    <source>
        <strain evidence="8">JCM 31740</strain>
    </source>
</reference>
<feature type="transmembrane region" description="Helical" evidence="5">
    <location>
        <begin position="183"/>
        <end position="200"/>
    </location>
</feature>
<reference evidence="8" key="1">
    <citation type="journal article" date="2014" name="Int. J. Syst. Evol. Microbiol.">
        <title>Complete genome sequence of Corynebacterium casei LMG S-19264T (=DSM 44701T), isolated from a smear-ripened cheese.</title>
        <authorList>
            <consortium name="US DOE Joint Genome Institute (JGI-PGF)"/>
            <person name="Walter F."/>
            <person name="Albersmeier A."/>
            <person name="Kalinowski J."/>
            <person name="Ruckert C."/>
        </authorList>
    </citation>
    <scope>NUCLEOTIDE SEQUENCE</scope>
    <source>
        <strain evidence="8">JCM 31740</strain>
    </source>
</reference>
<feature type="transmembrane region" description="Helical" evidence="5">
    <location>
        <begin position="253"/>
        <end position="278"/>
    </location>
</feature>
<feature type="transmembrane region" description="Helical" evidence="5">
    <location>
        <begin position="415"/>
        <end position="436"/>
    </location>
</feature>
<evidence type="ECO:0000259" key="6">
    <source>
        <dbReference type="PROSITE" id="PS50850"/>
    </source>
</evidence>
<evidence type="ECO:0000313" key="9">
    <source>
        <dbReference type="Proteomes" id="UP000276741"/>
    </source>
</evidence>
<reference evidence="7" key="3">
    <citation type="journal article" date="2019" name="BMC Res. Notes">
        <title>Complete genome sequence of the Sulfodiicoccus acidiphilus strain HS-1T, the first crenarchaeon that lacks polB3, isolated from an acidic hot spring in Ohwaku-dani, Hakone, Japan.</title>
        <authorList>
            <person name="Sakai H.D."/>
            <person name="Kurosawa N."/>
        </authorList>
    </citation>
    <scope>NUCLEOTIDE SEQUENCE</scope>
    <source>
        <strain evidence="7">HS-1</strain>
    </source>
</reference>
<keyword evidence="2 5" id="KW-0812">Transmembrane</keyword>
<feature type="transmembrane region" description="Helical" evidence="5">
    <location>
        <begin position="349"/>
        <end position="373"/>
    </location>
</feature>